<dbReference type="InterPro" id="IPR058163">
    <property type="entry name" value="LysR-type_TF_proteobact-type"/>
</dbReference>
<dbReference type="CDD" id="cd08422">
    <property type="entry name" value="PBP2_CrgA_like"/>
    <property type="match status" value="1"/>
</dbReference>
<protein>
    <submittedName>
        <fullName evidence="6">LysR family transcriptional regulator</fullName>
    </submittedName>
</protein>
<comment type="caution">
    <text evidence="6">The sequence shown here is derived from an EMBL/GenBank/DDBJ whole genome shotgun (WGS) entry which is preliminary data.</text>
</comment>
<keyword evidence="7" id="KW-1185">Reference proteome</keyword>
<evidence type="ECO:0000259" key="5">
    <source>
        <dbReference type="PROSITE" id="PS50931"/>
    </source>
</evidence>
<keyword evidence="2" id="KW-0805">Transcription regulation</keyword>
<keyword evidence="3" id="KW-0238">DNA-binding</keyword>
<comment type="similarity">
    <text evidence="1">Belongs to the LysR transcriptional regulatory family.</text>
</comment>
<sequence length="303" mass="32465">MLDRLTGMRVLARAAQAGSLSAAGRQLGMSAAMATKHIDALEARLGIKLLHRSTRGLTLTDVGANYLEACLRILDEVDEAEAAAASQRVDATGLLRMNVPLSFGTRFIAPLMPEFARRHPAVTVELGLNDSQIDLIDGGWDMGVRIGRLANAPMQARQLSDCPMLVCAAPTYLARHGMPRSVTELADHNCLGYSLSPLAGPGEWAFGRDGQIRVSVRGDLIANNGAALVAAAIGGQGIVYQPQFIVGEALRRGALQILTLDQPCYALGGIHAIYPRNRRPPAKVRAMIDYLVEAFQSRGDLFA</sequence>
<gene>
    <name evidence="6" type="ORF">G7026_11950</name>
</gene>
<dbReference type="Pfam" id="PF00126">
    <property type="entry name" value="HTH_1"/>
    <property type="match status" value="1"/>
</dbReference>
<accession>A0ABR5Z1N6</accession>
<name>A0ABR5Z1N6_9GAMM</name>
<evidence type="ECO:0000313" key="7">
    <source>
        <dbReference type="Proteomes" id="UP000786387"/>
    </source>
</evidence>
<dbReference type="Gene3D" id="1.10.10.10">
    <property type="entry name" value="Winged helix-like DNA-binding domain superfamily/Winged helix DNA-binding domain"/>
    <property type="match status" value="1"/>
</dbReference>
<dbReference type="RefSeq" id="WP_181071021.1">
    <property type="nucleotide sequence ID" value="NZ_JAAMRF010000005.1"/>
</dbReference>
<evidence type="ECO:0000313" key="6">
    <source>
        <dbReference type="EMBL" id="MBA1274069.1"/>
    </source>
</evidence>
<evidence type="ECO:0000256" key="2">
    <source>
        <dbReference type="ARBA" id="ARBA00023015"/>
    </source>
</evidence>
<dbReference type="EMBL" id="JAAMRF010000005">
    <property type="protein sequence ID" value="MBA1274069.1"/>
    <property type="molecule type" value="Genomic_DNA"/>
</dbReference>
<evidence type="ECO:0000256" key="1">
    <source>
        <dbReference type="ARBA" id="ARBA00009437"/>
    </source>
</evidence>
<reference evidence="6 7" key="1">
    <citation type="submission" date="2020-02" db="EMBL/GenBank/DDBJ databases">
        <title>Synteny-based analysis reveals conserved mechanism for high triclosan tolerance in Pseudomonas, as well as instances of horizontal transfer.</title>
        <authorList>
            <person name="Mcfarland A.G."/>
            <person name="Bertucci H.K."/>
            <person name="Litmann E."/>
            <person name="Shen J."/>
            <person name="Huttenhower C."/>
            <person name="Hartmann E.M."/>
        </authorList>
    </citation>
    <scope>NUCLEOTIDE SEQUENCE [LARGE SCALE GENOMIC DNA]</scope>
    <source>
        <strain evidence="6 7">115A1</strain>
    </source>
</reference>
<dbReference type="PANTHER" id="PTHR30537">
    <property type="entry name" value="HTH-TYPE TRANSCRIPTIONAL REGULATOR"/>
    <property type="match status" value="1"/>
</dbReference>
<dbReference type="InterPro" id="IPR000847">
    <property type="entry name" value="LysR_HTH_N"/>
</dbReference>
<dbReference type="Pfam" id="PF03466">
    <property type="entry name" value="LysR_substrate"/>
    <property type="match status" value="1"/>
</dbReference>
<dbReference type="SUPFAM" id="SSF53850">
    <property type="entry name" value="Periplasmic binding protein-like II"/>
    <property type="match status" value="1"/>
</dbReference>
<dbReference type="SUPFAM" id="SSF46785">
    <property type="entry name" value="Winged helix' DNA-binding domain"/>
    <property type="match status" value="1"/>
</dbReference>
<dbReference type="Proteomes" id="UP000786387">
    <property type="component" value="Unassembled WGS sequence"/>
</dbReference>
<dbReference type="InterPro" id="IPR036388">
    <property type="entry name" value="WH-like_DNA-bd_sf"/>
</dbReference>
<keyword evidence="4" id="KW-0804">Transcription</keyword>
<dbReference type="PROSITE" id="PS50931">
    <property type="entry name" value="HTH_LYSR"/>
    <property type="match status" value="1"/>
</dbReference>
<feature type="domain" description="HTH lysR-type" evidence="5">
    <location>
        <begin position="3"/>
        <end position="60"/>
    </location>
</feature>
<evidence type="ECO:0000256" key="4">
    <source>
        <dbReference type="ARBA" id="ARBA00023163"/>
    </source>
</evidence>
<dbReference type="PANTHER" id="PTHR30537:SF5">
    <property type="entry name" value="HTH-TYPE TRANSCRIPTIONAL ACTIVATOR TTDR-RELATED"/>
    <property type="match status" value="1"/>
</dbReference>
<dbReference type="InterPro" id="IPR005119">
    <property type="entry name" value="LysR_subst-bd"/>
</dbReference>
<dbReference type="Gene3D" id="3.40.190.290">
    <property type="match status" value="1"/>
</dbReference>
<proteinExistence type="inferred from homology"/>
<evidence type="ECO:0000256" key="3">
    <source>
        <dbReference type="ARBA" id="ARBA00023125"/>
    </source>
</evidence>
<dbReference type="InterPro" id="IPR036390">
    <property type="entry name" value="WH_DNA-bd_sf"/>
</dbReference>
<organism evidence="6 7">
    <name type="scientific">Stutzerimonas azotifigens</name>
    <dbReference type="NCBI Taxonomy" id="291995"/>
    <lineage>
        <taxon>Bacteria</taxon>
        <taxon>Pseudomonadati</taxon>
        <taxon>Pseudomonadota</taxon>
        <taxon>Gammaproteobacteria</taxon>
        <taxon>Pseudomonadales</taxon>
        <taxon>Pseudomonadaceae</taxon>
        <taxon>Stutzerimonas</taxon>
    </lineage>
</organism>